<accession>A0A6C0ESK5</accession>
<evidence type="ECO:0000256" key="1">
    <source>
        <dbReference type="SAM" id="MobiDB-lite"/>
    </source>
</evidence>
<reference evidence="2" key="1">
    <citation type="journal article" date="2020" name="Nature">
        <title>Giant virus diversity and host interactions through global metagenomics.</title>
        <authorList>
            <person name="Schulz F."/>
            <person name="Roux S."/>
            <person name="Paez-Espino D."/>
            <person name="Jungbluth S."/>
            <person name="Walsh D.A."/>
            <person name="Denef V.J."/>
            <person name="McMahon K.D."/>
            <person name="Konstantinidis K.T."/>
            <person name="Eloe-Fadrosh E.A."/>
            <person name="Kyrpides N.C."/>
            <person name="Woyke T."/>
        </authorList>
    </citation>
    <scope>NUCLEOTIDE SEQUENCE</scope>
    <source>
        <strain evidence="2">GVMAG-M-3300009159-65</strain>
    </source>
</reference>
<feature type="compositionally biased region" description="Basic and acidic residues" evidence="1">
    <location>
        <begin position="1"/>
        <end position="19"/>
    </location>
</feature>
<name>A0A6C0ESK5_9ZZZZ</name>
<dbReference type="EMBL" id="MN738931">
    <property type="protein sequence ID" value="QHT32166.1"/>
    <property type="molecule type" value="Genomic_DNA"/>
</dbReference>
<organism evidence="2">
    <name type="scientific">viral metagenome</name>
    <dbReference type="NCBI Taxonomy" id="1070528"/>
    <lineage>
        <taxon>unclassified sequences</taxon>
        <taxon>metagenomes</taxon>
        <taxon>organismal metagenomes</taxon>
    </lineage>
</organism>
<evidence type="ECO:0000313" key="2">
    <source>
        <dbReference type="EMBL" id="QHT32166.1"/>
    </source>
</evidence>
<proteinExistence type="predicted"/>
<dbReference type="AlphaFoldDB" id="A0A6C0ESK5"/>
<feature type="region of interest" description="Disordered" evidence="1">
    <location>
        <begin position="1"/>
        <end position="25"/>
    </location>
</feature>
<sequence>MNKKEMNKMNKDEMNKNESNESNEDELMIPPKLERCVVPGSWSEAYRAINEHINERNKKYEEPWFKTEPEHFAIVQEQWTKETLANIDVCVCGECKLCWPLESCDIKNHIKYIKLYGIDAYLIKVYGNNKLKSNMMESDEIYEAQQVFIQSEFFYC</sequence>
<protein>
    <submittedName>
        <fullName evidence="2">Uncharacterized protein</fullName>
    </submittedName>
</protein>